<dbReference type="Proteomes" id="UP000593818">
    <property type="component" value="Chromosome"/>
</dbReference>
<dbReference type="AlphaFoldDB" id="A0A7M2XP17"/>
<protein>
    <recommendedName>
        <fullName evidence="4">Tail assembly chaperone</fullName>
    </recommendedName>
</protein>
<sequence length="128" mass="14476">MTNDATTPIVDLDAILAKRQETVGSRDRFPAAAYGQTWWVMDPKLADDEWLDDLEDLSDEGAGPIELAEHYLGAEQWKKFKEAGGRASDVLAIIDQYMEYQAALDDDEGKAGRSSRSSTRAQRRRRRR</sequence>
<name>A0A7M2XP17_9NOCA</name>
<reference evidence="2 3" key="1">
    <citation type="submission" date="2020-10" db="EMBL/GenBank/DDBJ databases">
        <title>Whole genome sequence of oil-degrading bacteria Rhodococcus pyridinivorans strain 5Ap.</title>
        <authorList>
            <person name="Akhremchuk A.E."/>
            <person name="Valentovich L.N."/>
            <person name="Charniauskaya M.I."/>
            <person name="Bukliarevich H.A."/>
            <person name="Titok M.A."/>
        </authorList>
    </citation>
    <scope>NUCLEOTIDE SEQUENCE [LARGE SCALE GENOMIC DNA]</scope>
    <source>
        <strain evidence="2 3">5Ap</strain>
    </source>
</reference>
<gene>
    <name evidence="2" type="ORF">INP59_03635</name>
</gene>
<dbReference type="RefSeq" id="WP_193903129.1">
    <property type="nucleotide sequence ID" value="NZ_CP063450.1"/>
</dbReference>
<accession>A0A7M2XP17</accession>
<evidence type="ECO:0000313" key="3">
    <source>
        <dbReference type="Proteomes" id="UP000593818"/>
    </source>
</evidence>
<evidence type="ECO:0000256" key="1">
    <source>
        <dbReference type="SAM" id="MobiDB-lite"/>
    </source>
</evidence>
<proteinExistence type="predicted"/>
<dbReference type="EMBL" id="CP063450">
    <property type="protein sequence ID" value="QOV99505.1"/>
    <property type="molecule type" value="Genomic_DNA"/>
</dbReference>
<feature type="region of interest" description="Disordered" evidence="1">
    <location>
        <begin position="104"/>
        <end position="128"/>
    </location>
</feature>
<keyword evidence="3" id="KW-1185">Reference proteome</keyword>
<evidence type="ECO:0000313" key="2">
    <source>
        <dbReference type="EMBL" id="QOV99505.1"/>
    </source>
</evidence>
<organism evidence="2 3">
    <name type="scientific">Rhodococcus pyridinivorans</name>
    <dbReference type="NCBI Taxonomy" id="103816"/>
    <lineage>
        <taxon>Bacteria</taxon>
        <taxon>Bacillati</taxon>
        <taxon>Actinomycetota</taxon>
        <taxon>Actinomycetes</taxon>
        <taxon>Mycobacteriales</taxon>
        <taxon>Nocardiaceae</taxon>
        <taxon>Rhodococcus</taxon>
    </lineage>
</organism>
<evidence type="ECO:0008006" key="4">
    <source>
        <dbReference type="Google" id="ProtNLM"/>
    </source>
</evidence>